<evidence type="ECO:0000313" key="3">
    <source>
        <dbReference type="EMBL" id="RUO58129.1"/>
    </source>
</evidence>
<sequence length="188" mass="21277">MRYYLIRKQKMIQSLKLKIKAVFIVGATLSMLAACSVEPSVNVKHYRLPHLNQPTQGYCDTQTRLVSIDAGIGQDGVMVQESDLLMVEARNNRWLGGLESQLQNSLQRQLTERCEQPLRVTLMQFYGNTQGEAVVAGFWRYQPASEAMIEGAFEQRVPLNDDGYDGLVRALDRAWLNSLADIEQAIKK</sequence>
<dbReference type="Proteomes" id="UP000287330">
    <property type="component" value="Unassembled WGS sequence"/>
</dbReference>
<dbReference type="SUPFAM" id="SSF159594">
    <property type="entry name" value="XCC0632-like"/>
    <property type="match status" value="1"/>
</dbReference>
<feature type="signal peptide" evidence="1">
    <location>
        <begin position="1"/>
        <end position="33"/>
    </location>
</feature>
<proteinExistence type="predicted"/>
<evidence type="ECO:0000313" key="4">
    <source>
        <dbReference type="Proteomes" id="UP000287330"/>
    </source>
</evidence>
<feature type="chain" id="PRO_5019022212" description="ABC-type transport auxiliary lipoprotein component domain-containing protein" evidence="1">
    <location>
        <begin position="34"/>
        <end position="188"/>
    </location>
</feature>
<dbReference type="OrthoDB" id="5600407at2"/>
<gene>
    <name evidence="3" type="ORF">CWE25_00560</name>
</gene>
<evidence type="ECO:0000259" key="2">
    <source>
        <dbReference type="Pfam" id="PF03886"/>
    </source>
</evidence>
<organism evidence="3 4">
    <name type="scientific">Idiomarina fontislapidosi</name>
    <dbReference type="NCBI Taxonomy" id="263723"/>
    <lineage>
        <taxon>Bacteria</taxon>
        <taxon>Pseudomonadati</taxon>
        <taxon>Pseudomonadota</taxon>
        <taxon>Gammaproteobacteria</taxon>
        <taxon>Alteromonadales</taxon>
        <taxon>Idiomarinaceae</taxon>
        <taxon>Idiomarina</taxon>
    </lineage>
</organism>
<dbReference type="InterPro" id="IPR005586">
    <property type="entry name" value="ABC_trans_aux"/>
</dbReference>
<dbReference type="PROSITE" id="PS51257">
    <property type="entry name" value="PROKAR_LIPOPROTEIN"/>
    <property type="match status" value="1"/>
</dbReference>
<dbReference type="Gene3D" id="3.40.50.10610">
    <property type="entry name" value="ABC-type transport auxiliary lipoprotein component"/>
    <property type="match status" value="1"/>
</dbReference>
<reference evidence="4" key="1">
    <citation type="journal article" date="2018" name="Front. Microbiol.">
        <title>Genome-Based Analysis Reveals the Taxonomy and Diversity of the Family Idiomarinaceae.</title>
        <authorList>
            <person name="Liu Y."/>
            <person name="Lai Q."/>
            <person name="Shao Z."/>
        </authorList>
    </citation>
    <scope>NUCLEOTIDE SEQUENCE [LARGE SCALE GENOMIC DNA]</scope>
    <source>
        <strain evidence="4">F23</strain>
    </source>
</reference>
<name>A0A432YAX4_9GAMM</name>
<evidence type="ECO:0000256" key="1">
    <source>
        <dbReference type="SAM" id="SignalP"/>
    </source>
</evidence>
<dbReference type="EMBL" id="PIPV01000001">
    <property type="protein sequence ID" value="RUO58129.1"/>
    <property type="molecule type" value="Genomic_DNA"/>
</dbReference>
<protein>
    <recommendedName>
        <fullName evidence="2">ABC-type transport auxiliary lipoprotein component domain-containing protein</fullName>
    </recommendedName>
</protein>
<accession>A0A432YAX4</accession>
<feature type="domain" description="ABC-type transport auxiliary lipoprotein component" evidence="2">
    <location>
        <begin position="66"/>
        <end position="182"/>
    </location>
</feature>
<dbReference type="AlphaFoldDB" id="A0A432YAX4"/>
<keyword evidence="4" id="KW-1185">Reference proteome</keyword>
<comment type="caution">
    <text evidence="3">The sequence shown here is derived from an EMBL/GenBank/DDBJ whole genome shotgun (WGS) entry which is preliminary data.</text>
</comment>
<dbReference type="Pfam" id="PF03886">
    <property type="entry name" value="ABC_trans_aux"/>
    <property type="match status" value="1"/>
</dbReference>
<keyword evidence="1" id="KW-0732">Signal</keyword>